<dbReference type="NCBIfam" id="TIGR01128">
    <property type="entry name" value="holA"/>
    <property type="match status" value="1"/>
</dbReference>
<dbReference type="AlphaFoldDB" id="A0A1I1UHC6"/>
<dbReference type="SUPFAM" id="SSF48019">
    <property type="entry name" value="post-AAA+ oligomerization domain-like"/>
    <property type="match status" value="1"/>
</dbReference>
<comment type="similarity">
    <text evidence="6">Belongs to the DNA polymerase HolA subunit family.</text>
</comment>
<keyword evidence="2" id="KW-0808">Transferase</keyword>
<keyword evidence="5" id="KW-0239">DNA-directed DNA polymerase</keyword>
<dbReference type="InterPro" id="IPR027417">
    <property type="entry name" value="P-loop_NTPase"/>
</dbReference>
<gene>
    <name evidence="8" type="ORF">SAMN04515678_102354</name>
</gene>
<protein>
    <recommendedName>
        <fullName evidence="1">DNA-directed DNA polymerase</fullName>
        <ecNumber evidence="1">2.7.7.7</ecNumber>
    </recommendedName>
</protein>
<dbReference type="Gene3D" id="1.20.272.10">
    <property type="match status" value="1"/>
</dbReference>
<dbReference type="OrthoDB" id="9804983at2"/>
<dbReference type="GO" id="GO:0003677">
    <property type="term" value="F:DNA binding"/>
    <property type="evidence" value="ECO:0007669"/>
    <property type="project" value="InterPro"/>
</dbReference>
<dbReference type="GO" id="GO:0003887">
    <property type="term" value="F:DNA-directed DNA polymerase activity"/>
    <property type="evidence" value="ECO:0007669"/>
    <property type="project" value="UniProtKB-KW"/>
</dbReference>
<comment type="catalytic activity">
    <reaction evidence="7">
        <text>DNA(n) + a 2'-deoxyribonucleoside 5'-triphosphate = DNA(n+1) + diphosphate</text>
        <dbReference type="Rhea" id="RHEA:22508"/>
        <dbReference type="Rhea" id="RHEA-COMP:17339"/>
        <dbReference type="Rhea" id="RHEA-COMP:17340"/>
        <dbReference type="ChEBI" id="CHEBI:33019"/>
        <dbReference type="ChEBI" id="CHEBI:61560"/>
        <dbReference type="ChEBI" id="CHEBI:173112"/>
        <dbReference type="EC" id="2.7.7.7"/>
    </reaction>
</comment>
<dbReference type="Gene3D" id="3.40.50.300">
    <property type="entry name" value="P-loop containing nucleotide triphosphate hydrolases"/>
    <property type="match status" value="1"/>
</dbReference>
<evidence type="ECO:0000256" key="5">
    <source>
        <dbReference type="ARBA" id="ARBA00022932"/>
    </source>
</evidence>
<evidence type="ECO:0000256" key="6">
    <source>
        <dbReference type="ARBA" id="ARBA00034754"/>
    </source>
</evidence>
<keyword evidence="4" id="KW-0235">DNA replication</keyword>
<dbReference type="PANTHER" id="PTHR34388:SF1">
    <property type="entry name" value="DNA POLYMERASE III SUBUNIT DELTA"/>
    <property type="match status" value="1"/>
</dbReference>
<accession>A0A1I1UHC6</accession>
<dbReference type="Proteomes" id="UP000325289">
    <property type="component" value="Unassembled WGS sequence"/>
</dbReference>
<dbReference type="EC" id="2.7.7.7" evidence="1"/>
<evidence type="ECO:0000256" key="2">
    <source>
        <dbReference type="ARBA" id="ARBA00022679"/>
    </source>
</evidence>
<sequence>MKLSPRDAPAYFKRPDPEAAGLLIYGEDAMRVALRRQEVIAALIGPEGETEMRLTRMPGGDLRKDRAALLDAIKAQGFFPGPRVAFVEDANDSVFPAIEAALSEWRPGDAQIVVTAGALKGSSKLRKAFENAKRAYATGIYNDPPGRAEIEETLAKAGLAKIDRAASDALFELARELDPGDFRQTVEKVALYKHGDEAPLTAEEVGLMAPATSDAEVDDVLHAVAEGRAAEVGPVMQRLSGQGVAAVTLVIFALRHFRALHAAAADPGGPGQGIARLRPPVFGPRRDRMLRQAQGWGMFKLEQALRILTETDLALRSAGQRAPAMALVERALIRLAMLAQR</sequence>
<evidence type="ECO:0000256" key="4">
    <source>
        <dbReference type="ARBA" id="ARBA00022705"/>
    </source>
</evidence>
<reference evidence="8 9" key="1">
    <citation type="submission" date="2016-10" db="EMBL/GenBank/DDBJ databases">
        <authorList>
            <person name="Varghese N."/>
            <person name="Submissions S."/>
        </authorList>
    </citation>
    <scope>NUCLEOTIDE SEQUENCE [LARGE SCALE GENOMIC DNA]</scope>
    <source>
        <strain evidence="9">YIM D21,KCTC 23444,ACCC 10710</strain>
    </source>
</reference>
<evidence type="ECO:0000256" key="7">
    <source>
        <dbReference type="ARBA" id="ARBA00049244"/>
    </source>
</evidence>
<dbReference type="EMBL" id="FOMS01000002">
    <property type="protein sequence ID" value="SFD70272.1"/>
    <property type="molecule type" value="Genomic_DNA"/>
</dbReference>
<keyword evidence="9" id="KW-1185">Reference proteome</keyword>
<dbReference type="RefSeq" id="WP_149754739.1">
    <property type="nucleotide sequence ID" value="NZ_FOMS01000002.1"/>
</dbReference>
<dbReference type="InterPro" id="IPR008921">
    <property type="entry name" value="DNA_pol3_clamp-load_cplx_C"/>
</dbReference>
<keyword evidence="3" id="KW-0548">Nucleotidyltransferase</keyword>
<dbReference type="GO" id="GO:0006261">
    <property type="term" value="P:DNA-templated DNA replication"/>
    <property type="evidence" value="ECO:0007669"/>
    <property type="project" value="TreeGrafter"/>
</dbReference>
<evidence type="ECO:0000256" key="1">
    <source>
        <dbReference type="ARBA" id="ARBA00012417"/>
    </source>
</evidence>
<dbReference type="GO" id="GO:0009360">
    <property type="term" value="C:DNA polymerase III complex"/>
    <property type="evidence" value="ECO:0007669"/>
    <property type="project" value="TreeGrafter"/>
</dbReference>
<evidence type="ECO:0000313" key="9">
    <source>
        <dbReference type="Proteomes" id="UP000325289"/>
    </source>
</evidence>
<dbReference type="PANTHER" id="PTHR34388">
    <property type="entry name" value="DNA POLYMERASE III SUBUNIT DELTA"/>
    <property type="match status" value="1"/>
</dbReference>
<evidence type="ECO:0000313" key="8">
    <source>
        <dbReference type="EMBL" id="SFD70272.1"/>
    </source>
</evidence>
<name>A0A1I1UHC6_9RHOB</name>
<evidence type="ECO:0000256" key="3">
    <source>
        <dbReference type="ARBA" id="ARBA00022695"/>
    </source>
</evidence>
<organism evidence="8 9">
    <name type="scientific">Roseivivax sediminis</name>
    <dbReference type="NCBI Taxonomy" id="936889"/>
    <lineage>
        <taxon>Bacteria</taxon>
        <taxon>Pseudomonadati</taxon>
        <taxon>Pseudomonadota</taxon>
        <taxon>Alphaproteobacteria</taxon>
        <taxon>Rhodobacterales</taxon>
        <taxon>Roseobacteraceae</taxon>
        <taxon>Roseivivax</taxon>
    </lineage>
</organism>
<proteinExistence type="inferred from homology"/>
<dbReference type="InterPro" id="IPR005790">
    <property type="entry name" value="DNA_polIII_delta"/>
</dbReference>